<dbReference type="PANTHER" id="PTHR35300:SF5">
    <property type="entry name" value="HISTONE ACETYLTRANSFERASE"/>
    <property type="match status" value="1"/>
</dbReference>
<name>A0ABR2DBZ6_9ROSI</name>
<proteinExistence type="predicted"/>
<keyword evidence="1" id="KW-0539">Nucleus</keyword>
<evidence type="ECO:0000256" key="1">
    <source>
        <dbReference type="ARBA" id="ARBA00023242"/>
    </source>
</evidence>
<dbReference type="Gene3D" id="1.10.246.20">
    <property type="entry name" value="Coactivator CBP, KIX domain"/>
    <property type="match status" value="1"/>
</dbReference>
<accession>A0ABR2DBZ6</accession>
<dbReference type="Proteomes" id="UP001472677">
    <property type="component" value="Unassembled WGS sequence"/>
</dbReference>
<protein>
    <recommendedName>
        <fullName evidence="4">Histone acetyltransferase</fullName>
    </recommendedName>
</protein>
<dbReference type="EMBL" id="JBBPBM010000030">
    <property type="protein sequence ID" value="KAK8535229.1"/>
    <property type="molecule type" value="Genomic_DNA"/>
</dbReference>
<gene>
    <name evidence="2" type="ORF">V6N12_056754</name>
</gene>
<reference evidence="2 3" key="1">
    <citation type="journal article" date="2024" name="G3 (Bethesda)">
        <title>Genome assembly of Hibiscus sabdariffa L. provides insights into metabolisms of medicinal natural products.</title>
        <authorList>
            <person name="Kim T."/>
        </authorList>
    </citation>
    <scope>NUCLEOTIDE SEQUENCE [LARGE SCALE GENOMIC DNA]</scope>
    <source>
        <strain evidence="2">TK-2024</strain>
        <tissue evidence="2">Old leaves</tissue>
    </source>
</reference>
<comment type="caution">
    <text evidence="2">The sequence shown here is derived from an EMBL/GenBank/DDBJ whole genome shotgun (WGS) entry which is preliminary data.</text>
</comment>
<evidence type="ECO:0000313" key="2">
    <source>
        <dbReference type="EMBL" id="KAK8535229.1"/>
    </source>
</evidence>
<organism evidence="2 3">
    <name type="scientific">Hibiscus sabdariffa</name>
    <name type="common">roselle</name>
    <dbReference type="NCBI Taxonomy" id="183260"/>
    <lineage>
        <taxon>Eukaryota</taxon>
        <taxon>Viridiplantae</taxon>
        <taxon>Streptophyta</taxon>
        <taxon>Embryophyta</taxon>
        <taxon>Tracheophyta</taxon>
        <taxon>Spermatophyta</taxon>
        <taxon>Magnoliopsida</taxon>
        <taxon>eudicotyledons</taxon>
        <taxon>Gunneridae</taxon>
        <taxon>Pentapetalae</taxon>
        <taxon>rosids</taxon>
        <taxon>malvids</taxon>
        <taxon>Malvales</taxon>
        <taxon>Malvaceae</taxon>
        <taxon>Malvoideae</taxon>
        <taxon>Hibiscus</taxon>
    </lineage>
</organism>
<dbReference type="InterPro" id="IPR036529">
    <property type="entry name" value="KIX_dom_sf"/>
</dbReference>
<evidence type="ECO:0000313" key="3">
    <source>
        <dbReference type="Proteomes" id="UP001472677"/>
    </source>
</evidence>
<keyword evidence="3" id="KW-1185">Reference proteome</keyword>
<evidence type="ECO:0008006" key="4">
    <source>
        <dbReference type="Google" id="ProtNLM"/>
    </source>
</evidence>
<sequence length="356" mass="39973">MPRPGPRPYVFERKAWHSDTHQPMRGSLVQEIFRLVNEVHSSASKKNKEWQEKLPVVVLKAEEIMYSKANSEGEYMNLKTLWDRTNDAINTIIRRDASAETGKLLQPCIEAALDLGCTARRNLRSQRNCSPRCYLNLDAHGNLMANSSCLASFMKPATANVIGSSFEPPKHAGRDGYHTANEFRFASEDLSLEKYSVYPLYYGNDLKYEELQGGFGSSCKSNSNTVEPAMLGVDHELLPFDVDFPNKMSRIDVGHSSNNPYPGIACDLSLRLGPLSTPCLRNGWTQDTDPIIAGWNKNSSPESWSEQSIEGEHMNADAAMRKRKRYFHDPPTEQQFCLSPMLPYSPLTGRMKTAGS</sequence>
<dbReference type="PANTHER" id="PTHR35300">
    <property type="entry name" value="COACTIVATOR CBP, KIX DOMAIN-CONTAINING PROTEIN-RELATED"/>
    <property type="match status" value="1"/>
</dbReference>